<dbReference type="Pfam" id="PF24552">
    <property type="entry name" value="Defensin"/>
    <property type="match status" value="1"/>
</dbReference>
<proteinExistence type="inferred from homology"/>
<dbReference type="GO" id="GO:0050832">
    <property type="term" value="P:defense response to fungus"/>
    <property type="evidence" value="ECO:0007669"/>
    <property type="project" value="UniProtKB-KW"/>
</dbReference>
<name>A0AAU9SQ90_THLAR</name>
<evidence type="ECO:0000256" key="3">
    <source>
        <dbReference type="ARBA" id="ARBA00022577"/>
    </source>
</evidence>
<dbReference type="InterPro" id="IPR056373">
    <property type="entry name" value="Defensin-like_dom"/>
</dbReference>
<reference evidence="8 9" key="1">
    <citation type="submission" date="2022-03" db="EMBL/GenBank/DDBJ databases">
        <authorList>
            <person name="Nunn A."/>
            <person name="Chopra R."/>
            <person name="Nunn A."/>
            <person name="Contreras Garrido A."/>
        </authorList>
    </citation>
    <scope>NUCLEOTIDE SEQUENCE [LARGE SCALE GENOMIC DNA]</scope>
</reference>
<dbReference type="GO" id="GO:0031640">
    <property type="term" value="P:killing of cells of another organism"/>
    <property type="evidence" value="ECO:0007669"/>
    <property type="project" value="UniProtKB-KW"/>
</dbReference>
<keyword evidence="5" id="KW-1015">Disulfide bond</keyword>
<organism evidence="8 9">
    <name type="scientific">Thlaspi arvense</name>
    <name type="common">Field penny-cress</name>
    <dbReference type="NCBI Taxonomy" id="13288"/>
    <lineage>
        <taxon>Eukaryota</taxon>
        <taxon>Viridiplantae</taxon>
        <taxon>Streptophyta</taxon>
        <taxon>Embryophyta</taxon>
        <taxon>Tracheophyta</taxon>
        <taxon>Spermatophyta</taxon>
        <taxon>Magnoliopsida</taxon>
        <taxon>eudicotyledons</taxon>
        <taxon>Gunneridae</taxon>
        <taxon>Pentapetalae</taxon>
        <taxon>rosids</taxon>
        <taxon>malvids</taxon>
        <taxon>Brassicales</taxon>
        <taxon>Brassicaceae</taxon>
        <taxon>Thlaspideae</taxon>
        <taxon>Thlaspi</taxon>
    </lineage>
</organism>
<feature type="signal peptide" evidence="6">
    <location>
        <begin position="1"/>
        <end position="25"/>
    </location>
</feature>
<dbReference type="EMBL" id="OU466862">
    <property type="protein sequence ID" value="CAH2070003.1"/>
    <property type="molecule type" value="Genomic_DNA"/>
</dbReference>
<comment type="similarity">
    <text evidence="1">Belongs to the DEFL family.</text>
</comment>
<keyword evidence="4" id="KW-0611">Plant defense</keyword>
<accession>A0AAU9SQ90</accession>
<dbReference type="Proteomes" id="UP000836841">
    <property type="component" value="Chromosome 6"/>
</dbReference>
<protein>
    <recommendedName>
        <fullName evidence="7">Defensin-like domain-containing protein</fullName>
    </recommendedName>
</protein>
<feature type="chain" id="PRO_5043325510" description="Defensin-like domain-containing protein" evidence="6">
    <location>
        <begin position="26"/>
        <end position="88"/>
    </location>
</feature>
<evidence type="ECO:0000256" key="5">
    <source>
        <dbReference type="ARBA" id="ARBA00023157"/>
    </source>
</evidence>
<dbReference type="AlphaFoldDB" id="A0AAU9SQ90"/>
<gene>
    <name evidence="8" type="ORF">TAV2_LOCUS19671</name>
</gene>
<sequence>MKMGASKSLIVFTIAVFMVISSIHCQTNNLDTGILAPDEASNTLCYNPCTYKLGNNECKAICVDKKYKDGSCIGFGIPPTAKYCCCNN</sequence>
<evidence type="ECO:0000256" key="2">
    <source>
        <dbReference type="ARBA" id="ARBA00022529"/>
    </source>
</evidence>
<evidence type="ECO:0000313" key="9">
    <source>
        <dbReference type="Proteomes" id="UP000836841"/>
    </source>
</evidence>
<keyword evidence="2" id="KW-0929">Antimicrobial</keyword>
<evidence type="ECO:0000259" key="7">
    <source>
        <dbReference type="Pfam" id="PF24552"/>
    </source>
</evidence>
<evidence type="ECO:0000256" key="6">
    <source>
        <dbReference type="SAM" id="SignalP"/>
    </source>
</evidence>
<evidence type="ECO:0000256" key="4">
    <source>
        <dbReference type="ARBA" id="ARBA00022821"/>
    </source>
</evidence>
<feature type="domain" description="Defensin-like" evidence="7">
    <location>
        <begin position="43"/>
        <end position="88"/>
    </location>
</feature>
<keyword evidence="3" id="KW-0295">Fungicide</keyword>
<keyword evidence="6" id="KW-0732">Signal</keyword>
<keyword evidence="9" id="KW-1185">Reference proteome</keyword>
<evidence type="ECO:0000313" key="8">
    <source>
        <dbReference type="EMBL" id="CAH2070003.1"/>
    </source>
</evidence>
<evidence type="ECO:0000256" key="1">
    <source>
        <dbReference type="ARBA" id="ARBA00006722"/>
    </source>
</evidence>